<dbReference type="GO" id="GO:0005524">
    <property type="term" value="F:ATP binding"/>
    <property type="evidence" value="ECO:0007669"/>
    <property type="project" value="UniProtKB-KW"/>
</dbReference>
<evidence type="ECO:0000259" key="6">
    <source>
        <dbReference type="SMART" id="SM00983"/>
    </source>
</evidence>
<organism evidence="7 8">
    <name type="scientific">Kaistella antarctica</name>
    <dbReference type="NCBI Taxonomy" id="266748"/>
    <lineage>
        <taxon>Bacteria</taxon>
        <taxon>Pseudomonadati</taxon>
        <taxon>Bacteroidota</taxon>
        <taxon>Flavobacteriia</taxon>
        <taxon>Flavobacteriales</taxon>
        <taxon>Weeksellaceae</taxon>
        <taxon>Chryseobacterium group</taxon>
        <taxon>Kaistella</taxon>
    </lineage>
</organism>
<dbReference type="InterPro" id="IPR036371">
    <property type="entry name" value="TPK_B1-bd_sf"/>
</dbReference>
<dbReference type="Pfam" id="PF04263">
    <property type="entry name" value="TPK_catalytic"/>
    <property type="match status" value="1"/>
</dbReference>
<dbReference type="GO" id="GO:0030975">
    <property type="term" value="F:thiamine binding"/>
    <property type="evidence" value="ECO:0007669"/>
    <property type="project" value="InterPro"/>
</dbReference>
<sequence>MKPKNTGIQMTAKVLLFINGVPPKTFPDLESYSLIACSDGAFHYLKENGFPLAQLDFISGDFDSHSGKDENVYQEKFIYTPDQDKTDFEKSLEIIQKKGFNKVDVYGGSGGEMDHFLGNLTVAFKFKEDLKITFFDEYSKYFFAPNNLVLNEVKNRLISLYPFPSATNVFTKGLNWPLQNETLDITNRIGTRNFAKENEVQIEFEKGNMVVFIGNKELT</sequence>
<dbReference type="SUPFAM" id="SSF63999">
    <property type="entry name" value="Thiamin pyrophosphokinase, catalytic domain"/>
    <property type="match status" value="1"/>
</dbReference>
<dbReference type="GO" id="GO:0009229">
    <property type="term" value="P:thiamine diphosphate biosynthetic process"/>
    <property type="evidence" value="ECO:0007669"/>
    <property type="project" value="InterPro"/>
</dbReference>
<dbReference type="SMART" id="SM00983">
    <property type="entry name" value="TPK_B1_binding"/>
    <property type="match status" value="1"/>
</dbReference>
<gene>
    <name evidence="7" type="primary">thiN</name>
    <name evidence="7" type="ORF">NCTC13489_01735</name>
</gene>
<keyword evidence="1 7" id="KW-0808">Transferase</keyword>
<feature type="domain" description="Thiamin pyrophosphokinase thiamin-binding" evidence="6">
    <location>
        <begin position="139"/>
        <end position="210"/>
    </location>
</feature>
<dbReference type="InterPro" id="IPR036759">
    <property type="entry name" value="TPK_catalytic_sf"/>
</dbReference>
<protein>
    <recommendedName>
        <fullName evidence="5">Thiamine diphosphokinase</fullName>
        <ecNumber evidence="5">2.7.6.2</ecNumber>
    </recommendedName>
</protein>
<evidence type="ECO:0000256" key="1">
    <source>
        <dbReference type="ARBA" id="ARBA00022679"/>
    </source>
</evidence>
<dbReference type="CDD" id="cd07995">
    <property type="entry name" value="TPK"/>
    <property type="match status" value="1"/>
</dbReference>
<dbReference type="EC" id="2.7.6.2" evidence="5"/>
<evidence type="ECO:0000313" key="8">
    <source>
        <dbReference type="Proteomes" id="UP000270036"/>
    </source>
</evidence>
<evidence type="ECO:0000256" key="2">
    <source>
        <dbReference type="ARBA" id="ARBA00022741"/>
    </source>
</evidence>
<name>A0A3S4W4P6_9FLAO</name>
<reference evidence="7 8" key="1">
    <citation type="submission" date="2018-12" db="EMBL/GenBank/DDBJ databases">
        <authorList>
            <consortium name="Pathogen Informatics"/>
        </authorList>
    </citation>
    <scope>NUCLEOTIDE SEQUENCE [LARGE SCALE GENOMIC DNA]</scope>
    <source>
        <strain evidence="7 8">NCTC13489</strain>
    </source>
</reference>
<evidence type="ECO:0000256" key="4">
    <source>
        <dbReference type="ARBA" id="ARBA00022840"/>
    </source>
</evidence>
<dbReference type="PANTHER" id="PTHR41299:SF1">
    <property type="entry name" value="THIAMINE PYROPHOSPHOKINASE"/>
    <property type="match status" value="1"/>
</dbReference>
<keyword evidence="3 7" id="KW-0418">Kinase</keyword>
<dbReference type="InterPro" id="IPR007373">
    <property type="entry name" value="Thiamin_PyroPKinase_B1-bd"/>
</dbReference>
<dbReference type="AlphaFoldDB" id="A0A3S4W4P6"/>
<dbReference type="Pfam" id="PF04265">
    <property type="entry name" value="TPK_B1_binding"/>
    <property type="match status" value="1"/>
</dbReference>
<dbReference type="Gene3D" id="3.40.50.10240">
    <property type="entry name" value="Thiamin pyrophosphokinase, catalytic domain"/>
    <property type="match status" value="1"/>
</dbReference>
<dbReference type="Proteomes" id="UP000270036">
    <property type="component" value="Chromosome"/>
</dbReference>
<dbReference type="NCBIfam" id="TIGR01378">
    <property type="entry name" value="thi_PPkinase"/>
    <property type="match status" value="1"/>
</dbReference>
<evidence type="ECO:0000256" key="5">
    <source>
        <dbReference type="NCBIfam" id="TIGR01378"/>
    </source>
</evidence>
<keyword evidence="4" id="KW-0067">ATP-binding</keyword>
<proteinExistence type="predicted"/>
<dbReference type="PANTHER" id="PTHR41299">
    <property type="entry name" value="THIAMINE PYROPHOSPHOKINASE"/>
    <property type="match status" value="1"/>
</dbReference>
<dbReference type="SUPFAM" id="SSF63862">
    <property type="entry name" value="Thiamin pyrophosphokinase, substrate-binding domain"/>
    <property type="match status" value="1"/>
</dbReference>
<dbReference type="EMBL" id="LR134441">
    <property type="protein sequence ID" value="VEH99773.1"/>
    <property type="molecule type" value="Genomic_DNA"/>
</dbReference>
<keyword evidence="2" id="KW-0547">Nucleotide-binding</keyword>
<dbReference type="KEGG" id="cant:NCTC13489_01735"/>
<dbReference type="GO" id="GO:0016301">
    <property type="term" value="F:kinase activity"/>
    <property type="evidence" value="ECO:0007669"/>
    <property type="project" value="UniProtKB-KW"/>
</dbReference>
<dbReference type="RefSeq" id="WP_246005089.1">
    <property type="nucleotide sequence ID" value="NZ_FOIX01000004.1"/>
</dbReference>
<accession>A0A3S4W4P6</accession>
<dbReference type="GO" id="GO:0004788">
    <property type="term" value="F:thiamine diphosphokinase activity"/>
    <property type="evidence" value="ECO:0007669"/>
    <property type="project" value="UniProtKB-UniRule"/>
</dbReference>
<evidence type="ECO:0000313" key="7">
    <source>
        <dbReference type="EMBL" id="VEH99773.1"/>
    </source>
</evidence>
<dbReference type="STRING" id="266748.HY04_09105"/>
<evidence type="ECO:0000256" key="3">
    <source>
        <dbReference type="ARBA" id="ARBA00022777"/>
    </source>
</evidence>
<dbReference type="InterPro" id="IPR053149">
    <property type="entry name" value="TPK"/>
</dbReference>
<dbReference type="GO" id="GO:0006772">
    <property type="term" value="P:thiamine metabolic process"/>
    <property type="evidence" value="ECO:0007669"/>
    <property type="project" value="UniProtKB-UniRule"/>
</dbReference>
<dbReference type="InterPro" id="IPR007371">
    <property type="entry name" value="TPK_catalytic"/>
</dbReference>
<dbReference type="InterPro" id="IPR006282">
    <property type="entry name" value="Thi_PPkinase"/>
</dbReference>